<feature type="binding site" evidence="10">
    <location>
        <position position="73"/>
    </location>
    <ligand>
        <name>(2R)-3-phosphoglycerate</name>
        <dbReference type="ChEBI" id="CHEBI:58272"/>
    </ligand>
</feature>
<accession>A0A2V3HU31</accession>
<evidence type="ECO:0000256" key="2">
    <source>
        <dbReference type="ARBA" id="ARBA00008982"/>
    </source>
</evidence>
<dbReference type="SUPFAM" id="SSF53748">
    <property type="entry name" value="Phosphoglycerate kinase"/>
    <property type="match status" value="1"/>
</dbReference>
<comment type="catalytic activity">
    <reaction evidence="1 9 12">
        <text>(2R)-3-phosphoglycerate + ATP = (2R)-3-phospho-glyceroyl phosphate + ADP</text>
        <dbReference type="Rhea" id="RHEA:14801"/>
        <dbReference type="ChEBI" id="CHEBI:30616"/>
        <dbReference type="ChEBI" id="CHEBI:57604"/>
        <dbReference type="ChEBI" id="CHEBI:58272"/>
        <dbReference type="ChEBI" id="CHEBI:456216"/>
        <dbReference type="EC" id="2.7.2.3"/>
    </reaction>
</comment>
<evidence type="ECO:0000256" key="5">
    <source>
        <dbReference type="ARBA" id="ARBA00022679"/>
    </source>
</evidence>
<evidence type="ECO:0000256" key="12">
    <source>
        <dbReference type="RuleBase" id="RU000532"/>
    </source>
</evidence>
<feature type="binding site" evidence="9">
    <location>
        <begin position="396"/>
        <end position="399"/>
    </location>
    <ligand>
        <name>ATP</name>
        <dbReference type="ChEBI" id="CHEBI:30616"/>
    </ligand>
</feature>
<dbReference type="GO" id="GO:0006096">
    <property type="term" value="P:glycolytic process"/>
    <property type="evidence" value="ECO:0007669"/>
    <property type="project" value="UniProtKB-UniRule"/>
</dbReference>
<dbReference type="GO" id="GO:0004618">
    <property type="term" value="F:phosphoglycerate kinase activity"/>
    <property type="evidence" value="ECO:0007669"/>
    <property type="project" value="UniProtKB-UniRule"/>
</dbReference>
<comment type="similarity">
    <text evidence="2 9 12">Belongs to the phosphoglycerate kinase family.</text>
</comment>
<dbReference type="PANTHER" id="PTHR11406:SF23">
    <property type="entry name" value="PHOSPHOGLYCERATE KINASE 1, CHLOROPLASTIC-RELATED"/>
    <property type="match status" value="1"/>
</dbReference>
<evidence type="ECO:0000256" key="4">
    <source>
        <dbReference type="ARBA" id="ARBA00016471"/>
    </source>
</evidence>
<comment type="caution">
    <text evidence="13">The sequence shown here is derived from an EMBL/GenBank/DDBJ whole genome shotgun (WGS) entry which is preliminary data.</text>
</comment>
<keyword evidence="9" id="KW-0324">Glycolysis</keyword>
<comment type="pathway">
    <text evidence="9">Carbohydrate degradation; glycolysis; pyruvate from D-glyceraldehyde 3-phosphate: step 2/5.</text>
</comment>
<protein>
    <recommendedName>
        <fullName evidence="4 9">Phosphoglycerate kinase</fullName>
        <ecNumber evidence="3 9">2.7.2.3</ecNumber>
    </recommendedName>
</protein>
<proteinExistence type="inferred from homology"/>
<organism evidence="13 14">
    <name type="scientific">Candidatus Thalassarchaeum betae</name>
    <dbReference type="NCBI Taxonomy" id="2599289"/>
    <lineage>
        <taxon>Archaea</taxon>
        <taxon>Methanobacteriati</taxon>
        <taxon>Thermoplasmatota</taxon>
        <taxon>Candidatus Poseidoniia</taxon>
        <taxon>Candidatus Poseidoniales</taxon>
        <taxon>Candidatus Thalassarchaeaceae</taxon>
        <taxon>Candidatus Thalassarchaeum</taxon>
    </lineage>
</organism>
<dbReference type="AlphaFoldDB" id="A0A2V3HU31"/>
<dbReference type="FunFam" id="3.40.50.1260:FF:000006">
    <property type="entry name" value="Phosphoglycerate kinase"/>
    <property type="match status" value="1"/>
</dbReference>
<dbReference type="EMBL" id="PSPG01000001">
    <property type="protein sequence ID" value="PXF22495.1"/>
    <property type="molecule type" value="Genomic_DNA"/>
</dbReference>
<dbReference type="Proteomes" id="UP000248161">
    <property type="component" value="Unassembled WGS sequence"/>
</dbReference>
<keyword evidence="7 9" id="KW-0418">Kinase</keyword>
<dbReference type="PRINTS" id="PR00477">
    <property type="entry name" value="PHGLYCKINASE"/>
</dbReference>
<comment type="caution">
    <text evidence="9">Lacks conserved residue(s) required for the propagation of feature annotation.</text>
</comment>
<dbReference type="PIRSF" id="PIRSF000724">
    <property type="entry name" value="Pgk"/>
    <property type="match status" value="1"/>
</dbReference>
<dbReference type="Pfam" id="PF00162">
    <property type="entry name" value="PGK"/>
    <property type="match status" value="1"/>
</dbReference>
<comment type="subunit">
    <text evidence="9">Monomer.</text>
</comment>
<feature type="binding site" evidence="9">
    <location>
        <position position="193"/>
    </location>
    <ligand>
        <name>substrate</name>
    </ligand>
</feature>
<evidence type="ECO:0000256" key="6">
    <source>
        <dbReference type="ARBA" id="ARBA00022741"/>
    </source>
</evidence>
<feature type="binding site" evidence="10">
    <location>
        <position position="193"/>
    </location>
    <ligand>
        <name>(2R)-3-phosphoglycerate</name>
        <dbReference type="ChEBI" id="CHEBI:58272"/>
    </ligand>
</feature>
<evidence type="ECO:0000256" key="8">
    <source>
        <dbReference type="ARBA" id="ARBA00022840"/>
    </source>
</evidence>
<evidence type="ECO:0000256" key="11">
    <source>
        <dbReference type="PIRSR" id="PIRSR000724-2"/>
    </source>
</evidence>
<dbReference type="GO" id="GO:0005524">
    <property type="term" value="F:ATP binding"/>
    <property type="evidence" value="ECO:0007669"/>
    <property type="project" value="UniProtKB-KW"/>
</dbReference>
<dbReference type="HAMAP" id="MF_00145">
    <property type="entry name" value="Phosphoglyc_kinase"/>
    <property type="match status" value="1"/>
</dbReference>
<evidence type="ECO:0000256" key="10">
    <source>
        <dbReference type="PIRSR" id="PIRSR000724-1"/>
    </source>
</evidence>
<dbReference type="UniPathway" id="UPA00109">
    <property type="reaction ID" value="UER00185"/>
</dbReference>
<comment type="subcellular location">
    <subcellularLocation>
        <location evidence="9">Cytoplasm</location>
    </subcellularLocation>
</comment>
<gene>
    <name evidence="9 13" type="primary">pgk</name>
    <name evidence="13" type="ORF">CXX69_00750</name>
</gene>
<keyword evidence="9" id="KW-0963">Cytoplasm</keyword>
<feature type="binding site" evidence="9 10">
    <location>
        <begin position="56"/>
        <end position="58"/>
    </location>
    <ligand>
        <name>substrate</name>
    </ligand>
</feature>
<feature type="binding site" evidence="9">
    <location>
        <position position="73"/>
    </location>
    <ligand>
        <name>substrate</name>
    </ligand>
</feature>
<keyword evidence="5 9" id="KW-0808">Transferase</keyword>
<dbReference type="GO" id="GO:0005829">
    <property type="term" value="C:cytosol"/>
    <property type="evidence" value="ECO:0007669"/>
    <property type="project" value="TreeGrafter"/>
</dbReference>
<name>A0A2V3HU31_9ARCH</name>
<dbReference type="InterPro" id="IPR036043">
    <property type="entry name" value="Phosphoglycerate_kinase_sf"/>
</dbReference>
<evidence type="ECO:0000256" key="3">
    <source>
        <dbReference type="ARBA" id="ARBA00013061"/>
    </source>
</evidence>
<evidence type="ECO:0000256" key="9">
    <source>
        <dbReference type="HAMAP-Rule" id="MF_00145"/>
    </source>
</evidence>
<evidence type="ECO:0000313" key="13">
    <source>
        <dbReference type="EMBL" id="PXF22495.1"/>
    </source>
</evidence>
<evidence type="ECO:0000313" key="14">
    <source>
        <dbReference type="Proteomes" id="UP000248161"/>
    </source>
</evidence>
<sequence length="457" mass="49415">MRLLRAPPVKGIVGPRGACSPPTTAIEGPLVPPIVTTVLSLDDVRLAGRTVLYRVDVNSPLEPSTGAFLDDSRLRSILETLRSLSDAKVVIMGHQSRPGKDDFTGMEGHCDRLSRLLGQQIRFVADVCGDDAIDAIEEMQSGEKIFLDNVRLHSEEYGPEKVSFEAEPSSEIVTRLSAVADVYVSDAFGAAHRNSPSLTGFAEEMPCIAGRLMNREIRALGLAVDDPPRPYVAILGGAKCDDSLRVALNLIERGVVDCIPMVGVVGNLMLWASGHDIGERNKEFIRSTMGEAFDETWQMAQRLASDHSKMLFLPSDLAVEIDGKRHPIGVDELPTEHSIYDIGFQTLMELRPLMLDAKCILWNGPASFFEYPEFAIGTIEILNMCAEATGVTIVGGGHTSALVNQRGLSGEISHNSTGGGSVLGMLSGEPMPVIDALARSNDKYRPLLGALELEPID</sequence>
<evidence type="ECO:0000256" key="1">
    <source>
        <dbReference type="ARBA" id="ARBA00000642"/>
    </source>
</evidence>
<dbReference type="InterPro" id="IPR001576">
    <property type="entry name" value="Phosphoglycerate_kinase"/>
</dbReference>
<dbReference type="PANTHER" id="PTHR11406">
    <property type="entry name" value="PHOSPHOGLYCERATE KINASE"/>
    <property type="match status" value="1"/>
</dbReference>
<keyword evidence="8 9" id="KW-0067">ATP-binding</keyword>
<dbReference type="InterPro" id="IPR015824">
    <property type="entry name" value="Phosphoglycerate_kinase_N"/>
</dbReference>
<feature type="binding site" evidence="9 11">
    <location>
        <position position="370"/>
    </location>
    <ligand>
        <name>ATP</name>
        <dbReference type="ChEBI" id="CHEBI:30616"/>
    </ligand>
</feature>
<reference evidence="13 14" key="1">
    <citation type="journal article" date="2015" name="Nat. Commun.">
        <title>Genomic and transcriptomic evidence for scavenging of diverse organic compounds by widespread deep-sea archaea.</title>
        <authorList>
            <person name="Li M."/>
            <person name="Baker B.J."/>
            <person name="Anantharaman K."/>
            <person name="Jain S."/>
            <person name="Breier J.A."/>
            <person name="Dick G.J."/>
        </authorList>
    </citation>
    <scope>NUCLEOTIDE SEQUENCE [LARGE SCALE GENOMIC DNA]</scope>
    <source>
        <strain evidence="13">Cayman_51_deep</strain>
    </source>
</reference>
<keyword evidence="6 9" id="KW-0547">Nucleotide-binding</keyword>
<dbReference type="EC" id="2.7.2.3" evidence="3 9"/>
<feature type="binding site" evidence="9">
    <location>
        <position position="151"/>
    </location>
    <ligand>
        <name>substrate</name>
    </ligand>
</feature>
<dbReference type="Gene3D" id="3.40.50.1260">
    <property type="entry name" value="Phosphoglycerate kinase, N-terminal domain"/>
    <property type="match status" value="2"/>
</dbReference>
<dbReference type="GO" id="GO:0043531">
    <property type="term" value="F:ADP binding"/>
    <property type="evidence" value="ECO:0007669"/>
    <property type="project" value="TreeGrafter"/>
</dbReference>
<evidence type="ECO:0000256" key="7">
    <source>
        <dbReference type="ARBA" id="ARBA00022777"/>
    </source>
</evidence>
<dbReference type="GO" id="GO:0006094">
    <property type="term" value="P:gluconeogenesis"/>
    <property type="evidence" value="ECO:0007669"/>
    <property type="project" value="TreeGrafter"/>
</dbReference>
<feature type="binding site" evidence="9 10">
    <location>
        <begin position="94"/>
        <end position="97"/>
    </location>
    <ligand>
        <name>substrate</name>
    </ligand>
</feature>
<feature type="binding site" evidence="10">
    <location>
        <position position="151"/>
    </location>
    <ligand>
        <name>(2R)-3-phosphoglycerate</name>
        <dbReference type="ChEBI" id="CHEBI:58272"/>
    </ligand>
</feature>